<evidence type="ECO:0000256" key="9">
    <source>
        <dbReference type="HAMAP-Rule" id="MF_00422"/>
    </source>
</evidence>
<evidence type="ECO:0000256" key="5">
    <source>
        <dbReference type="ARBA" id="ARBA00022927"/>
    </source>
</evidence>
<proteinExistence type="inferred from homology"/>
<dbReference type="PANTHER" id="PTHR33910:SF1">
    <property type="entry name" value="PROTEIN TRANSLOCASE SUBUNIT SECE"/>
    <property type="match status" value="1"/>
</dbReference>
<evidence type="ECO:0000313" key="11">
    <source>
        <dbReference type="Proteomes" id="UP000661691"/>
    </source>
</evidence>
<comment type="subunit">
    <text evidence="9">Component of the Sec protein translocase complex. Heterotrimer consisting of SecY, SecE and SecG subunits. The heterotrimers can form oligomers, although 1 heterotrimer is thought to be able to translocate proteins. Interacts with the ribosome. Interacts with SecDF, and other proteins may be involved. Interacts with SecA.</text>
</comment>
<evidence type="ECO:0000256" key="4">
    <source>
        <dbReference type="ARBA" id="ARBA00022692"/>
    </source>
</evidence>
<comment type="subcellular location">
    <subcellularLocation>
        <location evidence="9">Cell membrane</location>
        <topology evidence="9">Single-pass membrane protein</topology>
    </subcellularLocation>
    <subcellularLocation>
        <location evidence="1">Membrane</location>
    </subcellularLocation>
</comment>
<comment type="function">
    <text evidence="9">Essential subunit of the Sec protein translocation channel SecYEG. Clamps together the 2 halves of SecY. May contact the channel plug during translocation.</text>
</comment>
<evidence type="ECO:0000256" key="3">
    <source>
        <dbReference type="ARBA" id="ARBA00022475"/>
    </source>
</evidence>
<dbReference type="GO" id="GO:0006605">
    <property type="term" value="P:protein targeting"/>
    <property type="evidence" value="ECO:0007669"/>
    <property type="project" value="UniProtKB-UniRule"/>
</dbReference>
<evidence type="ECO:0000313" key="10">
    <source>
        <dbReference type="EMBL" id="MBD1372382.1"/>
    </source>
</evidence>
<accession>A0A926N9M8</accession>
<keyword evidence="4 9" id="KW-0812">Transmembrane</keyword>
<dbReference type="Pfam" id="PF00584">
    <property type="entry name" value="SecE"/>
    <property type="match status" value="1"/>
</dbReference>
<dbReference type="InterPro" id="IPR001901">
    <property type="entry name" value="Translocase_SecE/Sec61-g"/>
</dbReference>
<dbReference type="AlphaFoldDB" id="A0A926N9M8"/>
<protein>
    <recommendedName>
        <fullName evidence="9">Protein translocase subunit SecE</fullName>
    </recommendedName>
</protein>
<dbReference type="Gene3D" id="1.20.5.1030">
    <property type="entry name" value="Preprotein translocase secy subunit"/>
    <property type="match status" value="1"/>
</dbReference>
<dbReference type="Proteomes" id="UP000661691">
    <property type="component" value="Unassembled WGS sequence"/>
</dbReference>
<dbReference type="PROSITE" id="PS01067">
    <property type="entry name" value="SECE_SEC61G"/>
    <property type="match status" value="1"/>
</dbReference>
<comment type="similarity">
    <text evidence="9">Belongs to the SecE/SEC61-gamma family.</text>
</comment>
<dbReference type="GO" id="GO:0009306">
    <property type="term" value="P:protein secretion"/>
    <property type="evidence" value="ECO:0007669"/>
    <property type="project" value="UniProtKB-UniRule"/>
</dbReference>
<keyword evidence="11" id="KW-1185">Reference proteome</keyword>
<evidence type="ECO:0000256" key="7">
    <source>
        <dbReference type="ARBA" id="ARBA00023010"/>
    </source>
</evidence>
<dbReference type="InterPro" id="IPR005807">
    <property type="entry name" value="SecE_bac"/>
</dbReference>
<evidence type="ECO:0000256" key="2">
    <source>
        <dbReference type="ARBA" id="ARBA00022448"/>
    </source>
</evidence>
<dbReference type="GO" id="GO:0065002">
    <property type="term" value="P:intracellular protein transmembrane transport"/>
    <property type="evidence" value="ECO:0007669"/>
    <property type="project" value="UniProtKB-UniRule"/>
</dbReference>
<keyword evidence="8 9" id="KW-0472">Membrane</keyword>
<dbReference type="GO" id="GO:0008320">
    <property type="term" value="F:protein transmembrane transporter activity"/>
    <property type="evidence" value="ECO:0007669"/>
    <property type="project" value="UniProtKB-UniRule"/>
</dbReference>
<dbReference type="GO" id="GO:0043952">
    <property type="term" value="P:protein transport by the Sec complex"/>
    <property type="evidence" value="ECO:0007669"/>
    <property type="project" value="UniProtKB-UniRule"/>
</dbReference>
<dbReference type="RefSeq" id="WP_191140667.1">
    <property type="nucleotide sequence ID" value="NZ_JACXAG020000007.1"/>
</dbReference>
<keyword evidence="2 9" id="KW-0813">Transport</keyword>
<dbReference type="NCBIfam" id="TIGR00964">
    <property type="entry name" value="secE_bact"/>
    <property type="match status" value="1"/>
</dbReference>
<reference evidence="10" key="1">
    <citation type="submission" date="2020-09" db="EMBL/GenBank/DDBJ databases">
        <title>A novel bacterium of genus Hazenella, isolated from South China Sea.</title>
        <authorList>
            <person name="Huang H."/>
            <person name="Mo K."/>
            <person name="Hu Y."/>
        </authorList>
    </citation>
    <scope>NUCLEOTIDE SEQUENCE</scope>
    <source>
        <strain evidence="10">IB182357</strain>
    </source>
</reference>
<comment type="caution">
    <text evidence="10">The sequence shown here is derived from an EMBL/GenBank/DDBJ whole genome shotgun (WGS) entry which is preliminary data.</text>
</comment>
<keyword evidence="3 9" id="KW-1003">Cell membrane</keyword>
<keyword evidence="7 9" id="KW-0811">Translocation</keyword>
<evidence type="ECO:0000256" key="1">
    <source>
        <dbReference type="ARBA" id="ARBA00004370"/>
    </source>
</evidence>
<dbReference type="GO" id="GO:0005886">
    <property type="term" value="C:plasma membrane"/>
    <property type="evidence" value="ECO:0007669"/>
    <property type="project" value="UniProtKB-SubCell"/>
</dbReference>
<sequence>MAVFGSIGRGVRKSVSGTTGFFRGSVQELKKVKWPTRKEMVAYTSVVIFTIIILTLFLGVIDLGLSELVKLIYNKA</sequence>
<dbReference type="InterPro" id="IPR038379">
    <property type="entry name" value="SecE_sf"/>
</dbReference>
<evidence type="ECO:0000256" key="6">
    <source>
        <dbReference type="ARBA" id="ARBA00022989"/>
    </source>
</evidence>
<keyword evidence="6 9" id="KW-1133">Transmembrane helix</keyword>
<keyword evidence="5 9" id="KW-0653">Protein transport</keyword>
<evidence type="ECO:0000256" key="8">
    <source>
        <dbReference type="ARBA" id="ARBA00023136"/>
    </source>
</evidence>
<dbReference type="PANTHER" id="PTHR33910">
    <property type="entry name" value="PROTEIN TRANSLOCASE SUBUNIT SECE"/>
    <property type="match status" value="1"/>
</dbReference>
<feature type="transmembrane region" description="Helical" evidence="9">
    <location>
        <begin position="40"/>
        <end position="61"/>
    </location>
</feature>
<gene>
    <name evidence="9 10" type="primary">secE</name>
    <name evidence="10" type="ORF">IC620_08430</name>
</gene>
<organism evidence="10 11">
    <name type="scientific">Polycladospora coralii</name>
    <dbReference type="NCBI Taxonomy" id="2771432"/>
    <lineage>
        <taxon>Bacteria</taxon>
        <taxon>Bacillati</taxon>
        <taxon>Bacillota</taxon>
        <taxon>Bacilli</taxon>
        <taxon>Bacillales</taxon>
        <taxon>Thermoactinomycetaceae</taxon>
        <taxon>Polycladospora</taxon>
    </lineage>
</organism>
<dbReference type="EMBL" id="JACXAH010000010">
    <property type="protein sequence ID" value="MBD1372382.1"/>
    <property type="molecule type" value="Genomic_DNA"/>
</dbReference>
<dbReference type="HAMAP" id="MF_00422">
    <property type="entry name" value="SecE"/>
    <property type="match status" value="1"/>
</dbReference>
<name>A0A926N9M8_9BACL</name>